<dbReference type="EMBL" id="KB822706">
    <property type="protein sequence ID" value="ETI22144.1"/>
    <property type="molecule type" value="Genomic_DNA"/>
</dbReference>
<evidence type="ECO:0000256" key="4">
    <source>
        <dbReference type="ARBA" id="ARBA00023242"/>
    </source>
</evidence>
<dbReference type="OrthoDB" id="2593732at2759"/>
<dbReference type="RefSeq" id="XP_008728761.1">
    <property type="nucleotide sequence ID" value="XM_008730539.1"/>
</dbReference>
<evidence type="ECO:0000313" key="6">
    <source>
        <dbReference type="EMBL" id="ETI22144.1"/>
    </source>
</evidence>
<dbReference type="VEuPathDB" id="FungiDB:G647_06217"/>
<dbReference type="GO" id="GO:0008270">
    <property type="term" value="F:zinc ion binding"/>
    <property type="evidence" value="ECO:0007669"/>
    <property type="project" value="InterPro"/>
</dbReference>
<dbReference type="Proteomes" id="UP000030678">
    <property type="component" value="Unassembled WGS sequence"/>
</dbReference>
<evidence type="ECO:0000256" key="2">
    <source>
        <dbReference type="ARBA" id="ARBA00023125"/>
    </source>
</evidence>
<organism evidence="6 7">
    <name type="scientific">Cladophialophora carrionii CBS 160.54</name>
    <dbReference type="NCBI Taxonomy" id="1279043"/>
    <lineage>
        <taxon>Eukaryota</taxon>
        <taxon>Fungi</taxon>
        <taxon>Dikarya</taxon>
        <taxon>Ascomycota</taxon>
        <taxon>Pezizomycotina</taxon>
        <taxon>Eurotiomycetes</taxon>
        <taxon>Chaetothyriomycetidae</taxon>
        <taxon>Chaetothyriales</taxon>
        <taxon>Herpotrichiellaceae</taxon>
        <taxon>Cladophialophora</taxon>
    </lineage>
</organism>
<dbReference type="InterPro" id="IPR036864">
    <property type="entry name" value="Zn2-C6_fun-type_DNA-bd_sf"/>
</dbReference>
<dbReference type="PANTHER" id="PTHR47256">
    <property type="entry name" value="ZN(II)2CYS6 TRANSCRIPTION FACTOR (EUROFUNG)-RELATED"/>
    <property type="match status" value="1"/>
</dbReference>
<dbReference type="HOGENOM" id="CLU_007003_8_2_1"/>
<keyword evidence="1" id="KW-0805">Transcription regulation</keyword>
<dbReference type="SUPFAM" id="SSF57701">
    <property type="entry name" value="Zn2/Cys6 DNA-binding domain"/>
    <property type="match status" value="1"/>
</dbReference>
<dbReference type="PROSITE" id="PS00463">
    <property type="entry name" value="ZN2_CY6_FUNGAL_1"/>
    <property type="match status" value="1"/>
</dbReference>
<dbReference type="Pfam" id="PF00172">
    <property type="entry name" value="Zn_clus"/>
    <property type="match status" value="1"/>
</dbReference>
<dbReference type="GO" id="GO:0000981">
    <property type="term" value="F:DNA-binding transcription factor activity, RNA polymerase II-specific"/>
    <property type="evidence" value="ECO:0007669"/>
    <property type="project" value="InterPro"/>
</dbReference>
<evidence type="ECO:0000313" key="7">
    <source>
        <dbReference type="Proteomes" id="UP000030678"/>
    </source>
</evidence>
<dbReference type="PANTHER" id="PTHR47256:SF4">
    <property type="entry name" value="ZN(II)2CYS6 TRANSCRIPTION FACTOR (EUROFUNG)"/>
    <property type="match status" value="1"/>
</dbReference>
<accession>V9D5G6</accession>
<keyword evidence="4" id="KW-0539">Nucleus</keyword>
<sequence length="635" mass="72714">MAASTPQELAPFVDVDEDLDTQPHSREFASRKKVSLACLACRRRRTKCDGGVPCASCLSRNTECVKDVNDDGRRKLVVKRRLEILEKDRGLLDDLLRALRVAGPNQLNALISMIRADAGAQEIKAFLKDGFSNVGADDDHQNHRQQSYRRHRHMLGRIQDFVNPPLQVPARPWTTVTDDDDLVSHLMSLWFTWAHPWWHWVDEKEFIKAMQAGDISSLICTPYLVNMILADACLLDTLANDGSEPNLELRQQFYNEGKRGLDDEEGHVSLAYVATLGVQWTYLNTNGQDQLGNMILYQQAMLDKSLAKWRAKIEKNPNVTPDRLHAVDQSLGRLEWTLYCLNLFVGLALEQVRIFERPSREIPVDDQDRRNPCNEHGEWRPYPVPHTPIEWHPNCHYLAYVSLAAVITADEALYEEQRQSDPQKMMYKFERLFRKVKSWPETIPACMKMHERAMPHIIALHALHSWVIITMSKQTASLEGHTEKPSLLSTPESPEKERWKDICIAESIRISGLLEMMRQKWGADHFPVIIIQPATIAAFALLEDLESRPDSQQAFYNLCMILRAASRRFRVCKGVLRLLEKTSKESNLTLPDGCGDLLAETTNAMQLDDVPTRVDDLGLDYLLEKWDDLDLDEAF</sequence>
<feature type="domain" description="Zn(2)-C6 fungal-type" evidence="5">
    <location>
        <begin position="37"/>
        <end position="66"/>
    </location>
</feature>
<keyword evidence="2" id="KW-0238">DNA-binding</keyword>
<dbReference type="GeneID" id="19984710"/>
<dbReference type="CDD" id="cd12148">
    <property type="entry name" value="fungal_TF_MHR"/>
    <property type="match status" value="1"/>
</dbReference>
<dbReference type="CDD" id="cd00067">
    <property type="entry name" value="GAL4"/>
    <property type="match status" value="1"/>
</dbReference>
<protein>
    <recommendedName>
        <fullName evidence="5">Zn(2)-C6 fungal-type domain-containing protein</fullName>
    </recommendedName>
</protein>
<dbReference type="PROSITE" id="PS50048">
    <property type="entry name" value="ZN2_CY6_FUNGAL_2"/>
    <property type="match status" value="1"/>
</dbReference>
<dbReference type="SMART" id="SM00066">
    <property type="entry name" value="GAL4"/>
    <property type="match status" value="1"/>
</dbReference>
<dbReference type="AlphaFoldDB" id="V9D5G6"/>
<dbReference type="GO" id="GO:0003677">
    <property type="term" value="F:DNA binding"/>
    <property type="evidence" value="ECO:0007669"/>
    <property type="project" value="UniProtKB-KW"/>
</dbReference>
<dbReference type="InterPro" id="IPR001138">
    <property type="entry name" value="Zn2Cys6_DnaBD"/>
</dbReference>
<name>V9D5G6_9EURO</name>
<gene>
    <name evidence="6" type="ORF">G647_06217</name>
</gene>
<keyword evidence="3" id="KW-0804">Transcription</keyword>
<evidence type="ECO:0000259" key="5">
    <source>
        <dbReference type="PROSITE" id="PS50048"/>
    </source>
</evidence>
<dbReference type="InterPro" id="IPR053187">
    <property type="entry name" value="Notoamide_regulator"/>
</dbReference>
<proteinExistence type="predicted"/>
<evidence type="ECO:0000256" key="3">
    <source>
        <dbReference type="ARBA" id="ARBA00023163"/>
    </source>
</evidence>
<reference evidence="6 7" key="1">
    <citation type="submission" date="2013-03" db="EMBL/GenBank/DDBJ databases">
        <title>The Genome Sequence of Cladophialophora carrionii CBS 160.54.</title>
        <authorList>
            <consortium name="The Broad Institute Genomics Platform"/>
            <person name="Cuomo C."/>
            <person name="de Hoog S."/>
            <person name="Gorbushina A."/>
            <person name="Walker B."/>
            <person name="Young S.K."/>
            <person name="Zeng Q."/>
            <person name="Gargeya S."/>
            <person name="Fitzgerald M."/>
            <person name="Haas B."/>
            <person name="Abouelleil A."/>
            <person name="Allen A.W."/>
            <person name="Alvarado L."/>
            <person name="Arachchi H.M."/>
            <person name="Berlin A.M."/>
            <person name="Chapman S.B."/>
            <person name="Gainer-Dewar J."/>
            <person name="Goldberg J."/>
            <person name="Griggs A."/>
            <person name="Gujja S."/>
            <person name="Hansen M."/>
            <person name="Howarth C."/>
            <person name="Imamovic A."/>
            <person name="Ireland A."/>
            <person name="Larimer J."/>
            <person name="McCowan C."/>
            <person name="Murphy C."/>
            <person name="Pearson M."/>
            <person name="Poon T.W."/>
            <person name="Priest M."/>
            <person name="Roberts A."/>
            <person name="Saif S."/>
            <person name="Shea T."/>
            <person name="Sisk P."/>
            <person name="Sykes S."/>
            <person name="Wortman J."/>
            <person name="Nusbaum C."/>
            <person name="Birren B."/>
        </authorList>
    </citation>
    <scope>NUCLEOTIDE SEQUENCE [LARGE SCALE GENOMIC DNA]</scope>
    <source>
        <strain evidence="6 7">CBS 160.54</strain>
    </source>
</reference>
<dbReference type="Gene3D" id="4.10.240.10">
    <property type="entry name" value="Zn(2)-C6 fungal-type DNA-binding domain"/>
    <property type="match status" value="1"/>
</dbReference>
<evidence type="ECO:0000256" key="1">
    <source>
        <dbReference type="ARBA" id="ARBA00023015"/>
    </source>
</evidence>